<proteinExistence type="predicted"/>
<dbReference type="AlphaFoldDB" id="A0AAV7UVU4"/>
<dbReference type="Proteomes" id="UP001066276">
    <property type="component" value="Chromosome 2_2"/>
</dbReference>
<accession>A0AAV7UVU4</accession>
<organism evidence="1 2">
    <name type="scientific">Pleurodeles waltl</name>
    <name type="common">Iberian ribbed newt</name>
    <dbReference type="NCBI Taxonomy" id="8319"/>
    <lineage>
        <taxon>Eukaryota</taxon>
        <taxon>Metazoa</taxon>
        <taxon>Chordata</taxon>
        <taxon>Craniata</taxon>
        <taxon>Vertebrata</taxon>
        <taxon>Euteleostomi</taxon>
        <taxon>Amphibia</taxon>
        <taxon>Batrachia</taxon>
        <taxon>Caudata</taxon>
        <taxon>Salamandroidea</taxon>
        <taxon>Salamandridae</taxon>
        <taxon>Pleurodelinae</taxon>
        <taxon>Pleurodeles</taxon>
    </lineage>
</organism>
<keyword evidence="2" id="KW-1185">Reference proteome</keyword>
<sequence length="69" mass="7501">MRCPRTHLSPAVAAAQLDMDMVTEGEETGHTLLLLSQGAQSALVSAALFSMAGETEITCLYWKEMLIYP</sequence>
<protein>
    <submittedName>
        <fullName evidence="1">Uncharacterized protein</fullName>
    </submittedName>
</protein>
<name>A0AAV7UVU4_PLEWA</name>
<gene>
    <name evidence="1" type="ORF">NDU88_002008</name>
</gene>
<reference evidence="1" key="1">
    <citation type="journal article" date="2022" name="bioRxiv">
        <title>Sequencing and chromosome-scale assembly of the giantPleurodeles waltlgenome.</title>
        <authorList>
            <person name="Brown T."/>
            <person name="Elewa A."/>
            <person name="Iarovenko S."/>
            <person name="Subramanian E."/>
            <person name="Araus A.J."/>
            <person name="Petzold A."/>
            <person name="Susuki M."/>
            <person name="Suzuki K.-i.T."/>
            <person name="Hayashi T."/>
            <person name="Toyoda A."/>
            <person name="Oliveira C."/>
            <person name="Osipova E."/>
            <person name="Leigh N.D."/>
            <person name="Simon A."/>
            <person name="Yun M.H."/>
        </authorList>
    </citation>
    <scope>NUCLEOTIDE SEQUENCE</scope>
    <source>
        <strain evidence="1">20211129_DDA</strain>
        <tissue evidence="1">Liver</tissue>
    </source>
</reference>
<dbReference type="EMBL" id="JANPWB010000004">
    <property type="protein sequence ID" value="KAJ1192702.1"/>
    <property type="molecule type" value="Genomic_DNA"/>
</dbReference>
<evidence type="ECO:0000313" key="1">
    <source>
        <dbReference type="EMBL" id="KAJ1192702.1"/>
    </source>
</evidence>
<comment type="caution">
    <text evidence="1">The sequence shown here is derived from an EMBL/GenBank/DDBJ whole genome shotgun (WGS) entry which is preliminary data.</text>
</comment>
<evidence type="ECO:0000313" key="2">
    <source>
        <dbReference type="Proteomes" id="UP001066276"/>
    </source>
</evidence>